<organism evidence="3 4">
    <name type="scientific">Coffea arabica</name>
    <name type="common">Arabian coffee</name>
    <dbReference type="NCBI Taxonomy" id="13443"/>
    <lineage>
        <taxon>Eukaryota</taxon>
        <taxon>Viridiplantae</taxon>
        <taxon>Streptophyta</taxon>
        <taxon>Embryophyta</taxon>
        <taxon>Tracheophyta</taxon>
        <taxon>Spermatophyta</taxon>
        <taxon>Magnoliopsida</taxon>
        <taxon>eudicotyledons</taxon>
        <taxon>Gunneridae</taxon>
        <taxon>Pentapetalae</taxon>
        <taxon>asterids</taxon>
        <taxon>lamiids</taxon>
        <taxon>Gentianales</taxon>
        <taxon>Rubiaceae</taxon>
        <taxon>Ixoroideae</taxon>
        <taxon>Gardenieae complex</taxon>
        <taxon>Bertiereae - Coffeeae clade</taxon>
        <taxon>Coffeeae</taxon>
        <taxon>Coffea</taxon>
    </lineage>
</organism>
<accession>A0A6P6TXX3</accession>
<reference evidence="3" key="1">
    <citation type="journal article" date="2025" name="Foods">
        <title>Unveiling the Microbial Signatures of Arabica Coffee Cherries: Insights into Ripeness Specific Diversity, Functional Traits, and Implications for Quality and Safety.</title>
        <authorList>
            <consortium name="RefSeq"/>
            <person name="Tenea G.N."/>
            <person name="Cifuentes V."/>
            <person name="Reyes P."/>
            <person name="Cevallos-Vallejos M."/>
        </authorList>
    </citation>
    <scope>NUCLEOTIDE SEQUENCE [LARGE SCALE GENOMIC DNA]</scope>
</reference>
<feature type="region of interest" description="Disordered" evidence="1">
    <location>
        <begin position="135"/>
        <end position="172"/>
    </location>
</feature>
<dbReference type="GeneID" id="113704934"/>
<dbReference type="OrthoDB" id="1748993at2759"/>
<name>A0A6P6TXX3_COFAR</name>
<evidence type="ECO:0000313" key="3">
    <source>
        <dbReference type="Proteomes" id="UP001652660"/>
    </source>
</evidence>
<keyword evidence="3" id="KW-1185">Reference proteome</keyword>
<evidence type="ECO:0000256" key="1">
    <source>
        <dbReference type="SAM" id="MobiDB-lite"/>
    </source>
</evidence>
<dbReference type="AlphaFoldDB" id="A0A6P6TXX3"/>
<dbReference type="InterPro" id="IPR005162">
    <property type="entry name" value="Retrotrans_gag_dom"/>
</dbReference>
<dbReference type="Pfam" id="PF03732">
    <property type="entry name" value="Retrotrans_gag"/>
    <property type="match status" value="1"/>
</dbReference>
<dbReference type="Proteomes" id="UP001652660">
    <property type="component" value="Chromosome 8e"/>
</dbReference>
<sequence length="190" mass="22067">MRLQTAADEVRCKTFPMFLKGKARLWFQGLAPGSIRSFPELAKQFAAQFVSSKTYSKNVTHLMAIMQKPDESLRNFMTRFNTESLQIRDKDEKVVMAVFMNRLRVEELFYKLAEKPPGDLEELLTRVHAAANAEEAAHLKRESDREIGDRRGRETPPRTRTARPRRMFSTGSQRIKLPINRRFRKKATPP</sequence>
<evidence type="ECO:0000313" key="4">
    <source>
        <dbReference type="RefSeq" id="XP_027082601.1"/>
    </source>
</evidence>
<protein>
    <recommendedName>
        <fullName evidence="2">Retrotransposon gag domain-containing protein</fullName>
    </recommendedName>
</protein>
<feature type="compositionally biased region" description="Basic and acidic residues" evidence="1">
    <location>
        <begin position="135"/>
        <end position="157"/>
    </location>
</feature>
<gene>
    <name evidence="4" type="primary">LOC113704934</name>
</gene>
<proteinExistence type="predicted"/>
<evidence type="ECO:0000259" key="2">
    <source>
        <dbReference type="Pfam" id="PF03732"/>
    </source>
</evidence>
<dbReference type="PANTHER" id="PTHR33223:SF10">
    <property type="entry name" value="AMINOTRANSFERASE-LIKE PLANT MOBILE DOMAIN-CONTAINING PROTEIN"/>
    <property type="match status" value="1"/>
</dbReference>
<reference evidence="4" key="2">
    <citation type="submission" date="2025-08" db="UniProtKB">
        <authorList>
            <consortium name="RefSeq"/>
        </authorList>
    </citation>
    <scope>IDENTIFICATION</scope>
    <source>
        <tissue evidence="4">Leaves</tissue>
    </source>
</reference>
<feature type="domain" description="Retrotransposon gag" evidence="2">
    <location>
        <begin position="14"/>
        <end position="104"/>
    </location>
</feature>
<dbReference type="RefSeq" id="XP_027082601.1">
    <property type="nucleotide sequence ID" value="XM_027226800.1"/>
</dbReference>
<dbReference type="PANTHER" id="PTHR33223">
    <property type="entry name" value="CCHC-TYPE DOMAIN-CONTAINING PROTEIN"/>
    <property type="match status" value="1"/>
</dbReference>